<dbReference type="KEGG" id="mya:MORIYA_2379"/>
<keyword evidence="9 11" id="KW-1015">Disulfide bond</keyword>
<comment type="catalytic activity">
    <reaction evidence="11">
        <text>[ThiS sulfur-carrier protein]-C-terminal Gly-Gly-AMP + S-sulfanyl-L-cysteinyl-[cysteine desulfurase] + AH2 = [ThiS sulfur-carrier protein]-C-terminal-Gly-aminoethanethioate + L-cysteinyl-[cysteine desulfurase] + A + AMP + 2 H(+)</text>
        <dbReference type="Rhea" id="RHEA:43340"/>
        <dbReference type="Rhea" id="RHEA-COMP:12157"/>
        <dbReference type="Rhea" id="RHEA-COMP:12158"/>
        <dbReference type="Rhea" id="RHEA-COMP:12910"/>
        <dbReference type="Rhea" id="RHEA-COMP:19908"/>
        <dbReference type="ChEBI" id="CHEBI:13193"/>
        <dbReference type="ChEBI" id="CHEBI:15378"/>
        <dbReference type="ChEBI" id="CHEBI:17499"/>
        <dbReference type="ChEBI" id="CHEBI:29950"/>
        <dbReference type="ChEBI" id="CHEBI:61963"/>
        <dbReference type="ChEBI" id="CHEBI:90618"/>
        <dbReference type="ChEBI" id="CHEBI:232372"/>
        <dbReference type="ChEBI" id="CHEBI:456215"/>
    </reaction>
</comment>
<feature type="binding site" evidence="11">
    <location>
        <position position="289"/>
    </location>
    <ligand>
        <name>ATP</name>
        <dbReference type="ChEBI" id="CHEBI:30616"/>
    </ligand>
</feature>
<feature type="domain" description="THUMP" evidence="13">
    <location>
        <begin position="63"/>
        <end position="167"/>
    </location>
</feature>
<evidence type="ECO:0000256" key="7">
    <source>
        <dbReference type="ARBA" id="ARBA00022884"/>
    </source>
</evidence>
<dbReference type="InterPro" id="IPR020536">
    <property type="entry name" value="ThiI_AANH"/>
</dbReference>
<feature type="active site" description="Cysteine persulfide intermediate" evidence="11">
    <location>
        <position position="458"/>
    </location>
</feature>
<protein>
    <recommendedName>
        <fullName evidence="11">tRNA sulfurtransferase</fullName>
        <ecNumber evidence="11">2.8.1.4</ecNumber>
    </recommendedName>
    <alternativeName>
        <fullName evidence="11">Sulfur carrier protein ThiS sulfurtransferase</fullName>
    </alternativeName>
    <alternativeName>
        <fullName evidence="11">Thiamine biosynthesis protein ThiI</fullName>
    </alternativeName>
    <alternativeName>
        <fullName evidence="11">tRNA 4-thiouridine synthase</fullName>
    </alternativeName>
</protein>
<dbReference type="GO" id="GO:0052837">
    <property type="term" value="P:thiazole biosynthetic process"/>
    <property type="evidence" value="ECO:0007669"/>
    <property type="project" value="InterPro"/>
</dbReference>
<proteinExistence type="inferred from homology"/>
<evidence type="ECO:0000259" key="13">
    <source>
        <dbReference type="PROSITE" id="PS51165"/>
    </source>
</evidence>
<keyword evidence="3 11" id="KW-0820">tRNA-binding</keyword>
<keyword evidence="15" id="KW-1185">Reference proteome</keyword>
<dbReference type="InterPro" id="IPR049962">
    <property type="entry name" value="THUMP_ThiI"/>
</dbReference>
<dbReference type="InterPro" id="IPR049961">
    <property type="entry name" value="ThiI_N"/>
</dbReference>
<organism evidence="14 15">
    <name type="scientific">Moritella yayanosii</name>
    <dbReference type="NCBI Taxonomy" id="69539"/>
    <lineage>
        <taxon>Bacteria</taxon>
        <taxon>Pseudomonadati</taxon>
        <taxon>Pseudomonadota</taxon>
        <taxon>Gammaproteobacteria</taxon>
        <taxon>Alteromonadales</taxon>
        <taxon>Moritellaceae</taxon>
        <taxon>Moritella</taxon>
    </lineage>
</organism>
<dbReference type="GO" id="GO:0000049">
    <property type="term" value="F:tRNA binding"/>
    <property type="evidence" value="ECO:0007669"/>
    <property type="project" value="UniProtKB-UniRule"/>
</dbReference>
<evidence type="ECO:0000256" key="10">
    <source>
        <dbReference type="ARBA" id="ARBA00023284"/>
    </source>
</evidence>
<evidence type="ECO:0000256" key="6">
    <source>
        <dbReference type="ARBA" id="ARBA00022840"/>
    </source>
</evidence>
<comment type="caution">
    <text evidence="11">Lacks conserved residue(s) required for the propagation of feature annotation.</text>
</comment>
<name>A0A330LXL3_9GAMM</name>
<dbReference type="SUPFAM" id="SSF52402">
    <property type="entry name" value="Adenine nucleotide alpha hydrolases-like"/>
    <property type="match status" value="1"/>
</dbReference>
<evidence type="ECO:0000256" key="1">
    <source>
        <dbReference type="ARBA" id="ARBA00004496"/>
    </source>
</evidence>
<dbReference type="SUPFAM" id="SSF52821">
    <property type="entry name" value="Rhodanese/Cell cycle control phosphatase"/>
    <property type="match status" value="1"/>
</dbReference>
<evidence type="ECO:0000313" key="15">
    <source>
        <dbReference type="Proteomes" id="UP000250163"/>
    </source>
</evidence>
<dbReference type="Pfam" id="PF02926">
    <property type="entry name" value="THUMP"/>
    <property type="match status" value="1"/>
</dbReference>
<dbReference type="Gene3D" id="3.40.250.10">
    <property type="entry name" value="Rhodanese-like domain"/>
    <property type="match status" value="1"/>
</dbReference>
<reference evidence="15" key="1">
    <citation type="submission" date="2018-05" db="EMBL/GenBank/DDBJ databases">
        <authorList>
            <person name="Cea G.-C."/>
            <person name="William W."/>
        </authorList>
    </citation>
    <scope>NUCLEOTIDE SEQUENCE [LARGE SCALE GENOMIC DNA]</scope>
    <source>
        <strain evidence="15">DB21MT 5</strain>
    </source>
</reference>
<dbReference type="GO" id="GO:0009228">
    <property type="term" value="P:thiamine biosynthetic process"/>
    <property type="evidence" value="ECO:0007669"/>
    <property type="project" value="UniProtKB-KW"/>
</dbReference>
<keyword evidence="4 11" id="KW-0808">Transferase</keyword>
<dbReference type="InterPro" id="IPR003720">
    <property type="entry name" value="tRNA_STrfase"/>
</dbReference>
<dbReference type="SUPFAM" id="SSF143437">
    <property type="entry name" value="THUMP domain-like"/>
    <property type="match status" value="1"/>
</dbReference>
<feature type="binding site" evidence="11">
    <location>
        <position position="267"/>
    </location>
    <ligand>
        <name>ATP</name>
        <dbReference type="ChEBI" id="CHEBI:30616"/>
    </ligand>
</feature>
<dbReference type="InterPro" id="IPR001763">
    <property type="entry name" value="Rhodanese-like_dom"/>
</dbReference>
<evidence type="ECO:0000256" key="4">
    <source>
        <dbReference type="ARBA" id="ARBA00022679"/>
    </source>
</evidence>
<evidence type="ECO:0000256" key="8">
    <source>
        <dbReference type="ARBA" id="ARBA00022977"/>
    </source>
</evidence>
<dbReference type="PROSITE" id="PS51165">
    <property type="entry name" value="THUMP"/>
    <property type="match status" value="1"/>
</dbReference>
<dbReference type="EMBL" id="LS483250">
    <property type="protein sequence ID" value="SQD78855.1"/>
    <property type="molecule type" value="Genomic_DNA"/>
</dbReference>
<dbReference type="GO" id="GO:0009229">
    <property type="term" value="P:thiamine diphosphate biosynthetic process"/>
    <property type="evidence" value="ECO:0007669"/>
    <property type="project" value="UniProtKB-UniRule"/>
</dbReference>
<dbReference type="AlphaFoldDB" id="A0A330LXL3"/>
<evidence type="ECO:0000256" key="11">
    <source>
        <dbReference type="HAMAP-Rule" id="MF_00021"/>
    </source>
</evidence>
<dbReference type="OrthoDB" id="9773948at2"/>
<dbReference type="InterPro" id="IPR050102">
    <property type="entry name" value="tRNA_sulfurtransferase_ThiI"/>
</dbReference>
<dbReference type="NCBIfam" id="TIGR04271">
    <property type="entry name" value="ThiI_C_thiazole"/>
    <property type="match status" value="1"/>
</dbReference>
<evidence type="ECO:0000259" key="12">
    <source>
        <dbReference type="PROSITE" id="PS50206"/>
    </source>
</evidence>
<keyword evidence="6 11" id="KW-0067">ATP-binding</keyword>
<keyword evidence="7 11" id="KW-0694">RNA-binding</keyword>
<gene>
    <name evidence="11 14" type="primary">thiI</name>
    <name evidence="14" type="ORF">MORIYA_2379</name>
</gene>
<dbReference type="EC" id="2.8.1.4" evidence="11"/>
<evidence type="ECO:0000256" key="3">
    <source>
        <dbReference type="ARBA" id="ARBA00022555"/>
    </source>
</evidence>
<keyword evidence="10 11" id="KW-0676">Redox-active center</keyword>
<evidence type="ECO:0000256" key="2">
    <source>
        <dbReference type="ARBA" id="ARBA00022490"/>
    </source>
</evidence>
<dbReference type="FunFam" id="3.40.50.620:FF:000029">
    <property type="entry name" value="tRNA sulfurtransferase"/>
    <property type="match status" value="1"/>
</dbReference>
<dbReference type="Gene3D" id="3.30.2130.30">
    <property type="match status" value="1"/>
</dbReference>
<comment type="function">
    <text evidence="11">Catalyzes the ATP-dependent transfer of a sulfur to tRNA to produce 4-thiouridine in position 8 of tRNAs, which functions as a near-UV photosensor. Also catalyzes the transfer of sulfur to the sulfur carrier protein ThiS, forming ThiS-thiocarboxylate. This is a step in the synthesis of thiazole, in the thiamine biosynthesis pathway. The sulfur is donated as persulfide by IscS.</text>
</comment>
<dbReference type="UniPathway" id="UPA00060"/>
<dbReference type="GO" id="GO:0002937">
    <property type="term" value="P:tRNA 4-thiouridine biosynthesis"/>
    <property type="evidence" value="ECO:0007669"/>
    <property type="project" value="TreeGrafter"/>
</dbReference>
<dbReference type="CDD" id="cd00158">
    <property type="entry name" value="RHOD"/>
    <property type="match status" value="1"/>
</dbReference>
<comment type="subcellular location">
    <subcellularLocation>
        <location evidence="1 11">Cytoplasm</location>
    </subcellularLocation>
</comment>
<dbReference type="Pfam" id="PF02568">
    <property type="entry name" value="ThiI"/>
    <property type="match status" value="1"/>
</dbReference>
<dbReference type="NCBIfam" id="TIGR00342">
    <property type="entry name" value="tRNA uracil 4-sulfurtransferase ThiI"/>
    <property type="match status" value="1"/>
</dbReference>
<comment type="pathway">
    <text evidence="11">Cofactor biosynthesis; thiamine diphosphate biosynthesis.</text>
</comment>
<dbReference type="GO" id="GO:0004810">
    <property type="term" value="F:CCA tRNA nucleotidyltransferase activity"/>
    <property type="evidence" value="ECO:0007669"/>
    <property type="project" value="InterPro"/>
</dbReference>
<dbReference type="GO" id="GO:0005524">
    <property type="term" value="F:ATP binding"/>
    <property type="evidence" value="ECO:0007669"/>
    <property type="project" value="UniProtKB-UniRule"/>
</dbReference>
<feature type="binding site" evidence="11">
    <location>
        <begin position="185"/>
        <end position="186"/>
    </location>
    <ligand>
        <name>ATP</name>
        <dbReference type="ChEBI" id="CHEBI:30616"/>
    </ligand>
</feature>
<evidence type="ECO:0000256" key="9">
    <source>
        <dbReference type="ARBA" id="ARBA00023157"/>
    </source>
</evidence>
<dbReference type="InterPro" id="IPR004114">
    <property type="entry name" value="THUMP_dom"/>
</dbReference>
<comment type="similarity">
    <text evidence="11">Belongs to the ThiI family.</text>
</comment>
<evidence type="ECO:0000256" key="5">
    <source>
        <dbReference type="ARBA" id="ARBA00022741"/>
    </source>
</evidence>
<comment type="catalytic activity">
    <reaction evidence="11">
        <text>[ThiI sulfur-carrier protein]-S-sulfanyl-L-cysteine + a uridine in tRNA + 2 reduced [2Fe-2S]-[ferredoxin] + ATP + H(+) = [ThiI sulfur-carrier protein]-L-cysteine + a 4-thiouridine in tRNA + 2 oxidized [2Fe-2S]-[ferredoxin] + AMP + diphosphate</text>
        <dbReference type="Rhea" id="RHEA:24176"/>
        <dbReference type="Rhea" id="RHEA-COMP:10000"/>
        <dbReference type="Rhea" id="RHEA-COMP:10001"/>
        <dbReference type="Rhea" id="RHEA-COMP:13337"/>
        <dbReference type="Rhea" id="RHEA-COMP:13338"/>
        <dbReference type="Rhea" id="RHEA-COMP:13339"/>
        <dbReference type="Rhea" id="RHEA-COMP:13340"/>
        <dbReference type="ChEBI" id="CHEBI:15378"/>
        <dbReference type="ChEBI" id="CHEBI:29950"/>
        <dbReference type="ChEBI" id="CHEBI:30616"/>
        <dbReference type="ChEBI" id="CHEBI:33019"/>
        <dbReference type="ChEBI" id="CHEBI:33737"/>
        <dbReference type="ChEBI" id="CHEBI:33738"/>
        <dbReference type="ChEBI" id="CHEBI:61963"/>
        <dbReference type="ChEBI" id="CHEBI:65315"/>
        <dbReference type="ChEBI" id="CHEBI:136798"/>
        <dbReference type="ChEBI" id="CHEBI:456215"/>
        <dbReference type="EC" id="2.8.1.4"/>
    </reaction>
</comment>
<dbReference type="SMART" id="SM00981">
    <property type="entry name" value="THUMP"/>
    <property type="match status" value="1"/>
</dbReference>
<keyword evidence="2 11" id="KW-0963">Cytoplasm</keyword>
<keyword evidence="8 11" id="KW-0784">Thiamine biosynthesis</keyword>
<dbReference type="RefSeq" id="WP_112715184.1">
    <property type="nucleotide sequence ID" value="NZ_LS483250.1"/>
</dbReference>
<accession>A0A330LXL3</accession>
<dbReference type="InterPro" id="IPR014729">
    <property type="entry name" value="Rossmann-like_a/b/a_fold"/>
</dbReference>
<dbReference type="InterPro" id="IPR036873">
    <property type="entry name" value="Rhodanese-like_dom_sf"/>
</dbReference>
<dbReference type="PANTHER" id="PTHR43209:SF1">
    <property type="entry name" value="TRNA SULFURTRANSFERASE"/>
    <property type="match status" value="1"/>
</dbReference>
<dbReference type="CDD" id="cd11716">
    <property type="entry name" value="THUMP_ThiI"/>
    <property type="match status" value="1"/>
</dbReference>
<dbReference type="GO" id="GO:0140741">
    <property type="term" value="F:tRNA-uracil-4 sulfurtransferase activity"/>
    <property type="evidence" value="ECO:0007669"/>
    <property type="project" value="UniProtKB-EC"/>
</dbReference>
<dbReference type="PROSITE" id="PS50206">
    <property type="entry name" value="RHODANESE_3"/>
    <property type="match status" value="1"/>
</dbReference>
<dbReference type="HAMAP" id="MF_00021">
    <property type="entry name" value="ThiI"/>
    <property type="match status" value="1"/>
</dbReference>
<dbReference type="Proteomes" id="UP000250163">
    <property type="component" value="Chromosome MORIYA"/>
</dbReference>
<sequence length="484" mass="54750">MKFIVKIFPEVMMKSKSVRKRFSKMLQSSLRNMLRREDEHARVILEWDKIIVRTTDDSEKNHNFYCEVLRNTPGIAHSLEVLESTFTDLDDIFQQALPVYKDILVGKTFCVRAKRNGKHDFTSIDLERYVGGGLNQHTEAARVQLKKPQETIKIEVENDKLYLVTERHEGLGGFPMAGQEDVLSLMSGGFDSAVSSYLTIKRGSRTHFCFFNLGGDAHEIGVKQISYFLWNKYSSSHKVKFVSVPFDPVVAEILEKVDNSQMGVVLKRMMMRAASKIAERLGIEALVTGEAVGQVSSQTIRNLSLIDSVTDTLILRPLIVADKQDIIDIARKIGTAEFSETIPEYCGVISKKPTVKAVKEKIEAEEAKFDMSLIDQVVMDAKVIDIRQIATEAQEQVSDVEAVTEISANEVILDIRSIDEIEDSPLDVDGLEVQHMPFFKLGNQFSELDQEKTYLLYCDRGVMSKLQALYLIEKGYGNVKVYRP</sequence>
<feature type="binding site" evidence="11">
    <location>
        <position position="298"/>
    </location>
    <ligand>
        <name>ATP</name>
        <dbReference type="ChEBI" id="CHEBI:30616"/>
    </ligand>
</feature>
<dbReference type="CDD" id="cd01712">
    <property type="entry name" value="PPase_ThiI"/>
    <property type="match status" value="1"/>
</dbReference>
<dbReference type="InterPro" id="IPR026340">
    <property type="entry name" value="THII_Thiazole_biosynth_dom"/>
</dbReference>
<dbReference type="PANTHER" id="PTHR43209">
    <property type="entry name" value="TRNA SULFURTRANSFERASE"/>
    <property type="match status" value="1"/>
</dbReference>
<feature type="disulfide bond" description="Redox-active" evidence="11">
    <location>
        <begin position="346"/>
        <end position="458"/>
    </location>
</feature>
<dbReference type="Gene3D" id="3.40.50.620">
    <property type="entry name" value="HUPs"/>
    <property type="match status" value="1"/>
</dbReference>
<feature type="domain" description="Rhodanese" evidence="12">
    <location>
        <begin position="406"/>
        <end position="482"/>
    </location>
</feature>
<dbReference type="GO" id="GO:0005829">
    <property type="term" value="C:cytosol"/>
    <property type="evidence" value="ECO:0007669"/>
    <property type="project" value="TreeGrafter"/>
</dbReference>
<keyword evidence="5 11" id="KW-0547">Nucleotide-binding</keyword>
<evidence type="ECO:0000313" key="14">
    <source>
        <dbReference type="EMBL" id="SQD78855.1"/>
    </source>
</evidence>